<name>A0A6S6M369_9BACT</name>
<evidence type="ECO:0000256" key="4">
    <source>
        <dbReference type="ARBA" id="ARBA00022692"/>
    </source>
</evidence>
<comment type="function">
    <text evidence="9 10">This protein specifically catalyzes the removal of signal peptides from prolipoproteins.</text>
</comment>
<sequence length="164" mass="18319">MKAKYIILLAVSTLVLVLDQLTKVYIDKTMRLHDSIPVIDGFFSITYLRNKGAAFGILANSAWRLPFFLLVSAVAVLVILVVLSRLRDDQKGSAVSLSLIFSGALGNLIDRVRLGEVIDFLDVYWKGHHWPAFNVADSAICVGVFLLAIEMVLEERREKAQKQD</sequence>
<evidence type="ECO:0000256" key="7">
    <source>
        <dbReference type="ARBA" id="ARBA00022989"/>
    </source>
</evidence>
<evidence type="ECO:0000256" key="3">
    <source>
        <dbReference type="ARBA" id="ARBA00022670"/>
    </source>
</evidence>
<comment type="subcellular location">
    <subcellularLocation>
        <location evidence="9">Cell membrane</location>
        <topology evidence="9">Multi-pass membrane protein</topology>
    </subcellularLocation>
</comment>
<organism evidence="12 13">
    <name type="scientific">Citrifermentans bremense</name>
    <dbReference type="NCBI Taxonomy" id="60035"/>
    <lineage>
        <taxon>Bacteria</taxon>
        <taxon>Pseudomonadati</taxon>
        <taxon>Thermodesulfobacteriota</taxon>
        <taxon>Desulfuromonadia</taxon>
        <taxon>Geobacterales</taxon>
        <taxon>Geobacteraceae</taxon>
        <taxon>Citrifermentans</taxon>
    </lineage>
</organism>
<dbReference type="Proteomes" id="UP000515472">
    <property type="component" value="Chromosome"/>
</dbReference>
<feature type="transmembrane region" description="Helical" evidence="9">
    <location>
        <begin position="95"/>
        <end position="112"/>
    </location>
</feature>
<keyword evidence="12" id="KW-0449">Lipoprotein</keyword>
<dbReference type="PANTHER" id="PTHR33695:SF1">
    <property type="entry name" value="LIPOPROTEIN SIGNAL PEPTIDASE"/>
    <property type="match status" value="1"/>
</dbReference>
<evidence type="ECO:0000256" key="10">
    <source>
        <dbReference type="RuleBase" id="RU000594"/>
    </source>
</evidence>
<evidence type="ECO:0000256" key="8">
    <source>
        <dbReference type="ARBA" id="ARBA00023136"/>
    </source>
</evidence>
<keyword evidence="8 9" id="KW-0472">Membrane</keyword>
<keyword evidence="5 9" id="KW-0064">Aspartyl protease</keyword>
<dbReference type="InterPro" id="IPR001872">
    <property type="entry name" value="Peptidase_A8"/>
</dbReference>
<comment type="caution">
    <text evidence="9">Lacks conserved residue(s) required for the propagation of feature annotation.</text>
</comment>
<keyword evidence="13" id="KW-1185">Reference proteome</keyword>
<dbReference type="HAMAP" id="MF_00161">
    <property type="entry name" value="LspA"/>
    <property type="match status" value="1"/>
</dbReference>
<comment type="catalytic activity">
    <reaction evidence="9 10">
        <text>Release of signal peptides from bacterial membrane prolipoproteins. Hydrolyzes -Xaa-Yaa-Zaa-|-(S,diacylglyceryl)Cys-, in which Xaa is hydrophobic (preferably Leu), and Yaa (Ala or Ser) and Zaa (Gly or Ala) have small, neutral side chains.</text>
        <dbReference type="EC" id="3.4.23.36"/>
    </reaction>
</comment>
<gene>
    <name evidence="9" type="primary">lspA</name>
    <name evidence="12" type="ORF">GEOBRER4_n3697</name>
</gene>
<feature type="transmembrane region" description="Helical" evidence="9">
    <location>
        <begin position="65"/>
        <end position="83"/>
    </location>
</feature>
<comment type="pathway">
    <text evidence="9">Protein modification; lipoprotein biosynthesis (signal peptide cleavage).</text>
</comment>
<keyword evidence="3 9" id="KW-0645">Protease</keyword>
<keyword evidence="4 9" id="KW-0812">Transmembrane</keyword>
<dbReference type="Pfam" id="PF01252">
    <property type="entry name" value="Peptidase_A8"/>
    <property type="match status" value="1"/>
</dbReference>
<dbReference type="GO" id="GO:0005886">
    <property type="term" value="C:plasma membrane"/>
    <property type="evidence" value="ECO:0007669"/>
    <property type="project" value="UniProtKB-SubCell"/>
</dbReference>
<dbReference type="UniPathway" id="UPA00665"/>
<feature type="active site" evidence="9">
    <location>
        <position position="119"/>
    </location>
</feature>
<comment type="similarity">
    <text evidence="1 9 11">Belongs to the peptidase A8 family.</text>
</comment>
<feature type="active site" evidence="9">
    <location>
        <position position="137"/>
    </location>
</feature>
<feature type="transmembrane region" description="Helical" evidence="9">
    <location>
        <begin position="132"/>
        <end position="153"/>
    </location>
</feature>
<evidence type="ECO:0000256" key="2">
    <source>
        <dbReference type="ARBA" id="ARBA00022475"/>
    </source>
</evidence>
<evidence type="ECO:0000313" key="13">
    <source>
        <dbReference type="Proteomes" id="UP000515472"/>
    </source>
</evidence>
<accession>A0A6S6M369</accession>
<dbReference type="GO" id="GO:0006508">
    <property type="term" value="P:proteolysis"/>
    <property type="evidence" value="ECO:0007669"/>
    <property type="project" value="UniProtKB-KW"/>
</dbReference>
<dbReference type="PRINTS" id="PR00781">
    <property type="entry name" value="LIPOSIGPTASE"/>
</dbReference>
<evidence type="ECO:0000313" key="12">
    <source>
        <dbReference type="EMBL" id="BCG48802.1"/>
    </source>
</evidence>
<dbReference type="AlphaFoldDB" id="A0A6S6M369"/>
<dbReference type="PROSITE" id="PS00855">
    <property type="entry name" value="SPASE_II"/>
    <property type="match status" value="1"/>
</dbReference>
<dbReference type="RefSeq" id="WP_185243434.1">
    <property type="nucleotide sequence ID" value="NZ_AP023213.1"/>
</dbReference>
<evidence type="ECO:0000256" key="6">
    <source>
        <dbReference type="ARBA" id="ARBA00022801"/>
    </source>
</evidence>
<dbReference type="NCBIfam" id="TIGR00077">
    <property type="entry name" value="lspA"/>
    <property type="match status" value="1"/>
</dbReference>
<dbReference type="GO" id="GO:0004190">
    <property type="term" value="F:aspartic-type endopeptidase activity"/>
    <property type="evidence" value="ECO:0007669"/>
    <property type="project" value="UniProtKB-UniRule"/>
</dbReference>
<evidence type="ECO:0000256" key="11">
    <source>
        <dbReference type="RuleBase" id="RU004181"/>
    </source>
</evidence>
<evidence type="ECO:0000256" key="5">
    <source>
        <dbReference type="ARBA" id="ARBA00022750"/>
    </source>
</evidence>
<dbReference type="KEGG" id="gbn:GEOBRER4_35520"/>
<dbReference type="PANTHER" id="PTHR33695">
    <property type="entry name" value="LIPOPROTEIN SIGNAL PEPTIDASE"/>
    <property type="match status" value="1"/>
</dbReference>
<evidence type="ECO:0000256" key="9">
    <source>
        <dbReference type="HAMAP-Rule" id="MF_00161"/>
    </source>
</evidence>
<keyword evidence="7 9" id="KW-1133">Transmembrane helix</keyword>
<reference evidence="12 13" key="1">
    <citation type="submission" date="2020-06" db="EMBL/GenBank/DDBJ databases">
        <title>Interaction of electrochemicaly active bacteria, Geobacter bremensis R4 on different carbon anode.</title>
        <authorList>
            <person name="Meng L."/>
            <person name="Yoshida N."/>
        </authorList>
    </citation>
    <scope>NUCLEOTIDE SEQUENCE [LARGE SCALE GENOMIC DNA]</scope>
    <source>
        <strain evidence="12 13">R4</strain>
    </source>
</reference>
<keyword evidence="6 9" id="KW-0378">Hydrolase</keyword>
<evidence type="ECO:0000256" key="1">
    <source>
        <dbReference type="ARBA" id="ARBA00006139"/>
    </source>
</evidence>
<protein>
    <recommendedName>
        <fullName evidence="9">Lipoprotein signal peptidase</fullName>
        <ecNumber evidence="9">3.4.23.36</ecNumber>
    </recommendedName>
    <alternativeName>
        <fullName evidence="9">Prolipoprotein signal peptidase</fullName>
    </alternativeName>
    <alternativeName>
        <fullName evidence="9">Signal peptidase II</fullName>
        <shortName evidence="9">SPase II</shortName>
    </alternativeName>
</protein>
<proteinExistence type="inferred from homology"/>
<dbReference type="EMBL" id="AP023213">
    <property type="protein sequence ID" value="BCG48802.1"/>
    <property type="molecule type" value="Genomic_DNA"/>
</dbReference>
<dbReference type="EC" id="3.4.23.36" evidence="9"/>
<keyword evidence="2 9" id="KW-1003">Cell membrane</keyword>